<dbReference type="SUPFAM" id="SSF46785">
    <property type="entry name" value="Winged helix' DNA-binding domain"/>
    <property type="match status" value="1"/>
</dbReference>
<dbReference type="InterPro" id="IPR036390">
    <property type="entry name" value="WH_DNA-bd_sf"/>
</dbReference>
<comment type="caution">
    <text evidence="2">The sequence shown here is derived from an EMBL/GenBank/DDBJ whole genome shotgun (WGS) entry which is preliminary data.</text>
</comment>
<dbReference type="RefSeq" id="WP_132111005.1">
    <property type="nucleotide sequence ID" value="NZ_SLWS01000001.1"/>
</dbReference>
<dbReference type="AlphaFoldDB" id="A0A4R2K579"/>
<protein>
    <submittedName>
        <fullName evidence="2">PadR family transcriptional regulator</fullName>
    </submittedName>
</protein>
<keyword evidence="3" id="KW-1185">Reference proteome</keyword>
<dbReference type="EMBL" id="SLWS01000001">
    <property type="protein sequence ID" value="TCO64938.1"/>
    <property type="molecule type" value="Genomic_DNA"/>
</dbReference>
<accession>A0A4R2K579</accession>
<proteinExistence type="predicted"/>
<evidence type="ECO:0000313" key="3">
    <source>
        <dbReference type="Proteomes" id="UP000295680"/>
    </source>
</evidence>
<dbReference type="InterPro" id="IPR036388">
    <property type="entry name" value="WH-like_DNA-bd_sf"/>
</dbReference>
<reference evidence="2 3" key="1">
    <citation type="submission" date="2019-03" db="EMBL/GenBank/DDBJ databases">
        <title>Genomic Encyclopedia of Type Strains, Phase IV (KMG-IV): sequencing the most valuable type-strain genomes for metagenomic binning, comparative biology and taxonomic classification.</title>
        <authorList>
            <person name="Goeker M."/>
        </authorList>
    </citation>
    <scope>NUCLEOTIDE SEQUENCE [LARGE SCALE GENOMIC DNA]</scope>
    <source>
        <strain evidence="2 3">DSM 45934</strain>
    </source>
</reference>
<sequence length="122" mass="13733">MDKLRRVTEPLLDVLEVLVEATCEGRGVHGYEIMHVTKRLGPTVYGVLDKLEDMKWITGQFEDRNLDNPGKPARRFYRLTGEGALDAEQLLHARRPVRSAALPRKLGWVQLVIGVCKLGGAR</sequence>
<dbReference type="Gene3D" id="1.10.10.10">
    <property type="entry name" value="Winged helix-like DNA-binding domain superfamily/Winged helix DNA-binding domain"/>
    <property type="match status" value="1"/>
</dbReference>
<organism evidence="2 3">
    <name type="scientific">Actinocrispum wychmicini</name>
    <dbReference type="NCBI Taxonomy" id="1213861"/>
    <lineage>
        <taxon>Bacteria</taxon>
        <taxon>Bacillati</taxon>
        <taxon>Actinomycetota</taxon>
        <taxon>Actinomycetes</taxon>
        <taxon>Pseudonocardiales</taxon>
        <taxon>Pseudonocardiaceae</taxon>
        <taxon>Actinocrispum</taxon>
    </lineage>
</organism>
<dbReference type="Pfam" id="PF03551">
    <property type="entry name" value="PadR"/>
    <property type="match status" value="1"/>
</dbReference>
<name>A0A4R2K579_9PSEU</name>
<feature type="domain" description="Transcription regulator PadR N-terminal" evidence="1">
    <location>
        <begin position="26"/>
        <end position="84"/>
    </location>
</feature>
<evidence type="ECO:0000259" key="1">
    <source>
        <dbReference type="Pfam" id="PF03551"/>
    </source>
</evidence>
<dbReference type="InterPro" id="IPR005149">
    <property type="entry name" value="Tscrpt_reg_PadR_N"/>
</dbReference>
<dbReference type="Proteomes" id="UP000295680">
    <property type="component" value="Unassembled WGS sequence"/>
</dbReference>
<evidence type="ECO:0000313" key="2">
    <source>
        <dbReference type="EMBL" id="TCO64938.1"/>
    </source>
</evidence>
<gene>
    <name evidence="2" type="ORF">EV192_101722</name>
</gene>
<dbReference type="OrthoDB" id="122286at2"/>